<dbReference type="PANTHER" id="PTHR12042">
    <property type="entry name" value="LACTOSYLCERAMIDE 4-ALPHA-GALACTOSYLTRANSFERASE ALPHA- 1,4-GALACTOSYLTRANSFERASE"/>
    <property type="match status" value="1"/>
</dbReference>
<dbReference type="EMBL" id="JARAKH010000023">
    <property type="protein sequence ID" value="KAK8392154.1"/>
    <property type="molecule type" value="Genomic_DNA"/>
</dbReference>
<dbReference type="Pfam" id="PF04488">
    <property type="entry name" value="Gly_transf_sug"/>
    <property type="match status" value="1"/>
</dbReference>
<evidence type="ECO:0000313" key="2">
    <source>
        <dbReference type="Proteomes" id="UP001487740"/>
    </source>
</evidence>
<dbReference type="InterPro" id="IPR007577">
    <property type="entry name" value="GlycoTrfase_DXD_sugar-bd_CS"/>
</dbReference>
<evidence type="ECO:0000313" key="1">
    <source>
        <dbReference type="EMBL" id="KAK8392154.1"/>
    </source>
</evidence>
<dbReference type="AlphaFoldDB" id="A0AAW0TY04"/>
<dbReference type="InterPro" id="IPR029044">
    <property type="entry name" value="Nucleotide-diphossugar_trans"/>
</dbReference>
<dbReference type="Proteomes" id="UP001487740">
    <property type="component" value="Unassembled WGS sequence"/>
</dbReference>
<dbReference type="GO" id="GO:0016758">
    <property type="term" value="F:hexosyltransferase activity"/>
    <property type="evidence" value="ECO:0007669"/>
    <property type="project" value="TreeGrafter"/>
</dbReference>
<accession>A0AAW0TY04</accession>
<gene>
    <name evidence="1" type="ORF">O3P69_017631</name>
</gene>
<organism evidence="1 2">
    <name type="scientific">Scylla paramamosain</name>
    <name type="common">Mud crab</name>
    <dbReference type="NCBI Taxonomy" id="85552"/>
    <lineage>
        <taxon>Eukaryota</taxon>
        <taxon>Metazoa</taxon>
        <taxon>Ecdysozoa</taxon>
        <taxon>Arthropoda</taxon>
        <taxon>Crustacea</taxon>
        <taxon>Multicrustacea</taxon>
        <taxon>Malacostraca</taxon>
        <taxon>Eumalacostraca</taxon>
        <taxon>Eucarida</taxon>
        <taxon>Decapoda</taxon>
        <taxon>Pleocyemata</taxon>
        <taxon>Brachyura</taxon>
        <taxon>Eubrachyura</taxon>
        <taxon>Portunoidea</taxon>
        <taxon>Portunidae</taxon>
        <taxon>Portuninae</taxon>
        <taxon>Scylla</taxon>
    </lineage>
</organism>
<dbReference type="GO" id="GO:0006688">
    <property type="term" value="P:glycosphingolipid biosynthetic process"/>
    <property type="evidence" value="ECO:0007669"/>
    <property type="project" value="TreeGrafter"/>
</dbReference>
<dbReference type="PANTHER" id="PTHR12042:SF21">
    <property type="entry name" value="ALPHA1,4-GALACTOSYLTRANSFERASE 1-RELATED"/>
    <property type="match status" value="1"/>
</dbReference>
<dbReference type="Gene3D" id="3.90.550.20">
    <property type="match status" value="1"/>
</dbReference>
<dbReference type="SUPFAM" id="SSF53448">
    <property type="entry name" value="Nucleotide-diphospho-sugar transferases"/>
    <property type="match status" value="1"/>
</dbReference>
<keyword evidence="2" id="KW-1185">Reference proteome</keyword>
<sequence length="272" mass="30247">MGEGTWLPHLCPRPPGYWNTHLETPGRLTWQPLRQDAIFFLQTSCTATFTAREACAVESAARHHPRRPIQVLLTTPTLNAAHPLLQVVKGVGNIHLSWLDLDQVFSAAPLEEWHRARQWLSAAPDHSKLNHIHNTSIPANQQHPKALPIQATLLPSSGYNKAVMMSDAARLELLRRYGGTYLDLDTITLAPLPSTYAYVARLSDRLISNGVMSFPPGHVLLQARISLRATSTSTARTTSPRLHYLRHPIRRHAVTSKSFLATFSSPSSTART</sequence>
<proteinExistence type="predicted"/>
<comment type="caution">
    <text evidence="1">The sequence shown here is derived from an EMBL/GenBank/DDBJ whole genome shotgun (WGS) entry which is preliminary data.</text>
</comment>
<reference evidence="1 2" key="1">
    <citation type="submission" date="2023-03" db="EMBL/GenBank/DDBJ databases">
        <title>High-quality genome of Scylla paramamosain provides insights in environmental adaptation.</title>
        <authorList>
            <person name="Zhang L."/>
        </authorList>
    </citation>
    <scope>NUCLEOTIDE SEQUENCE [LARGE SCALE GENOMIC DNA]</scope>
    <source>
        <strain evidence="1">LZ_2023a</strain>
        <tissue evidence="1">Muscle</tissue>
    </source>
</reference>
<dbReference type="InterPro" id="IPR051981">
    <property type="entry name" value="Glycosyltransf_32"/>
</dbReference>
<name>A0AAW0TY04_SCYPA</name>
<dbReference type="GO" id="GO:0016020">
    <property type="term" value="C:membrane"/>
    <property type="evidence" value="ECO:0007669"/>
    <property type="project" value="GOC"/>
</dbReference>
<protein>
    <submittedName>
        <fullName evidence="1">Uncharacterized protein</fullName>
    </submittedName>
</protein>